<dbReference type="InterPro" id="IPR025607">
    <property type="entry name" value="Ribosomal_uL18_C_euk"/>
</dbReference>
<reference evidence="9 10" key="1">
    <citation type="submission" date="2019-12" db="EMBL/GenBank/DDBJ databases">
        <authorList>
            <person name="Alioto T."/>
            <person name="Alioto T."/>
            <person name="Gomez Garrido J."/>
        </authorList>
    </citation>
    <scope>NUCLEOTIDE SEQUENCE [LARGE SCALE GENOMIC DNA]</scope>
</reference>
<organism evidence="9 10">
    <name type="scientific">Olea europaea subsp. europaea</name>
    <dbReference type="NCBI Taxonomy" id="158383"/>
    <lineage>
        <taxon>Eukaryota</taxon>
        <taxon>Viridiplantae</taxon>
        <taxon>Streptophyta</taxon>
        <taxon>Embryophyta</taxon>
        <taxon>Tracheophyta</taxon>
        <taxon>Spermatophyta</taxon>
        <taxon>Magnoliopsida</taxon>
        <taxon>eudicotyledons</taxon>
        <taxon>Gunneridae</taxon>
        <taxon>Pentapetalae</taxon>
        <taxon>asterids</taxon>
        <taxon>lamiids</taxon>
        <taxon>Lamiales</taxon>
        <taxon>Oleaceae</taxon>
        <taxon>Oleeae</taxon>
        <taxon>Olea</taxon>
    </lineage>
</organism>
<evidence type="ECO:0000256" key="3">
    <source>
        <dbReference type="ARBA" id="ARBA00011113"/>
    </source>
</evidence>
<evidence type="ECO:0000256" key="1">
    <source>
        <dbReference type="ARBA" id="ARBA00004496"/>
    </source>
</evidence>
<dbReference type="GO" id="GO:0000027">
    <property type="term" value="P:ribosomal large subunit assembly"/>
    <property type="evidence" value="ECO:0007669"/>
    <property type="project" value="TreeGrafter"/>
</dbReference>
<dbReference type="Gene3D" id="3.30.420.100">
    <property type="match status" value="1"/>
</dbReference>
<evidence type="ECO:0000256" key="2">
    <source>
        <dbReference type="ARBA" id="ARBA00007116"/>
    </source>
</evidence>
<proteinExistence type="inferred from homology"/>
<dbReference type="Proteomes" id="UP000594638">
    <property type="component" value="Unassembled WGS sequence"/>
</dbReference>
<dbReference type="GO" id="GO:0008097">
    <property type="term" value="F:5S rRNA binding"/>
    <property type="evidence" value="ECO:0007669"/>
    <property type="project" value="InterPro"/>
</dbReference>
<comment type="similarity">
    <text evidence="2">Belongs to the universal ribosomal protein uL18 family.</text>
</comment>
<dbReference type="GO" id="GO:0006412">
    <property type="term" value="P:translation"/>
    <property type="evidence" value="ECO:0007669"/>
    <property type="project" value="InterPro"/>
</dbReference>
<dbReference type="InterPro" id="IPR005485">
    <property type="entry name" value="Rbsml_uL18_euk_arch"/>
</dbReference>
<feature type="domain" description="Large ribosomal subunit protein uL18 C-terminal eukaryotes" evidence="8">
    <location>
        <begin position="25"/>
        <end position="80"/>
    </location>
</feature>
<feature type="region of interest" description="Disordered" evidence="7">
    <location>
        <begin position="40"/>
        <end position="61"/>
    </location>
</feature>
<evidence type="ECO:0000313" key="10">
    <source>
        <dbReference type="Proteomes" id="UP000594638"/>
    </source>
</evidence>
<keyword evidence="4" id="KW-0963">Cytoplasm</keyword>
<dbReference type="GO" id="GO:0003735">
    <property type="term" value="F:structural constituent of ribosome"/>
    <property type="evidence" value="ECO:0007669"/>
    <property type="project" value="InterPro"/>
</dbReference>
<keyword evidence="5" id="KW-0689">Ribosomal protein</keyword>
<evidence type="ECO:0000256" key="6">
    <source>
        <dbReference type="ARBA" id="ARBA00023274"/>
    </source>
</evidence>
<dbReference type="PANTHER" id="PTHR23410">
    <property type="entry name" value="RIBOSOMAL PROTEIN L5-RELATED"/>
    <property type="match status" value="1"/>
</dbReference>
<evidence type="ECO:0000256" key="7">
    <source>
        <dbReference type="SAM" id="MobiDB-lite"/>
    </source>
</evidence>
<dbReference type="EMBL" id="CACTIH010007349">
    <property type="protein sequence ID" value="CAA3010679.1"/>
    <property type="molecule type" value="Genomic_DNA"/>
</dbReference>
<comment type="subcellular location">
    <subcellularLocation>
        <location evidence="1">Cytoplasm</location>
    </subcellularLocation>
</comment>
<dbReference type="AlphaFoldDB" id="A0A8S0U1F4"/>
<protein>
    <submittedName>
        <fullName evidence="9">60S ribosomal L5-like</fullName>
    </submittedName>
</protein>
<evidence type="ECO:0000256" key="5">
    <source>
        <dbReference type="ARBA" id="ARBA00022980"/>
    </source>
</evidence>
<comment type="caution">
    <text evidence="9">The sequence shown here is derived from an EMBL/GenBank/DDBJ whole genome shotgun (WGS) entry which is preliminary data.</text>
</comment>
<accession>A0A8S0U1F4</accession>
<dbReference type="OrthoDB" id="1709924at2759"/>
<dbReference type="PANTHER" id="PTHR23410:SF12">
    <property type="entry name" value="LARGE RIBOSOMAL SUBUNIT PROTEIN UL18"/>
    <property type="match status" value="1"/>
</dbReference>
<dbReference type="Gramene" id="OE9A116198T1">
    <property type="protein sequence ID" value="OE9A116198C1"/>
    <property type="gene ID" value="OE9A116198"/>
</dbReference>
<sequence>MEDEPKKYQLHFSENIKKELEADGLEEMYKKVHAAICADPTAKKSEKRPPKEHKKNRQYSLKKLTYEERKAKLIERLNASNAAAGADDDGDDD</sequence>
<name>A0A8S0U1F4_OLEEU</name>
<comment type="subunit">
    <text evidence="3">Component of the large ribosomal subunit (LSU).</text>
</comment>
<gene>
    <name evidence="9" type="ORF">OLEA9_A116198</name>
</gene>
<dbReference type="Pfam" id="PF14204">
    <property type="entry name" value="Ribosomal_L18_c"/>
    <property type="match status" value="1"/>
</dbReference>
<keyword evidence="6" id="KW-0687">Ribonucleoprotein</keyword>
<evidence type="ECO:0000256" key="4">
    <source>
        <dbReference type="ARBA" id="ARBA00022490"/>
    </source>
</evidence>
<keyword evidence="10" id="KW-1185">Reference proteome</keyword>
<evidence type="ECO:0000259" key="8">
    <source>
        <dbReference type="Pfam" id="PF14204"/>
    </source>
</evidence>
<dbReference type="GO" id="GO:0022625">
    <property type="term" value="C:cytosolic large ribosomal subunit"/>
    <property type="evidence" value="ECO:0007669"/>
    <property type="project" value="TreeGrafter"/>
</dbReference>
<evidence type="ECO:0000313" key="9">
    <source>
        <dbReference type="EMBL" id="CAA3010679.1"/>
    </source>
</evidence>